<keyword evidence="2" id="KW-1185">Reference proteome</keyword>
<dbReference type="EMBL" id="JAKKPZ010000050">
    <property type="protein sequence ID" value="KAI1706111.1"/>
    <property type="molecule type" value="Genomic_DNA"/>
</dbReference>
<protein>
    <submittedName>
        <fullName evidence="1">Uncharacterized protein</fullName>
    </submittedName>
</protein>
<sequence>MCAFSGNKGPKSIVLYQTRTEHWGEPNDGVCKNKGYPIDDEPKHMETDNHTEAFELTGKNRDWRYDNIANCEMIHPFLVLNDAQSLCTLSGVHDSTLNETVALVFDPLPLEATFIRDIFVVMDLGVYDYSKCKNGICGGTHQTPAFAIGGNVSCSHRGKESLSQDVLISLRIGQRVINQDVTNKINHFYMQVYDERYVNAMYDPSYRMNLRIEHKCIPEDDGTKTLILPLTMEKIKGRKRFYPNYRTVLRAADFAVCPTFWFDNLELGSPPY</sequence>
<name>A0AAD4MWX5_9BILA</name>
<gene>
    <name evidence="1" type="ORF">DdX_13150</name>
</gene>
<comment type="caution">
    <text evidence="1">The sequence shown here is derived from an EMBL/GenBank/DDBJ whole genome shotgun (WGS) entry which is preliminary data.</text>
</comment>
<organism evidence="1 2">
    <name type="scientific">Ditylenchus destructor</name>
    <dbReference type="NCBI Taxonomy" id="166010"/>
    <lineage>
        <taxon>Eukaryota</taxon>
        <taxon>Metazoa</taxon>
        <taxon>Ecdysozoa</taxon>
        <taxon>Nematoda</taxon>
        <taxon>Chromadorea</taxon>
        <taxon>Rhabditida</taxon>
        <taxon>Tylenchina</taxon>
        <taxon>Tylenchomorpha</taxon>
        <taxon>Sphaerularioidea</taxon>
        <taxon>Anguinidae</taxon>
        <taxon>Anguininae</taxon>
        <taxon>Ditylenchus</taxon>
    </lineage>
</organism>
<evidence type="ECO:0000313" key="2">
    <source>
        <dbReference type="Proteomes" id="UP001201812"/>
    </source>
</evidence>
<reference evidence="1" key="1">
    <citation type="submission" date="2022-01" db="EMBL/GenBank/DDBJ databases">
        <title>Genome Sequence Resource for Two Populations of Ditylenchus destructor, the Migratory Endoparasitic Phytonematode.</title>
        <authorList>
            <person name="Zhang H."/>
            <person name="Lin R."/>
            <person name="Xie B."/>
        </authorList>
    </citation>
    <scope>NUCLEOTIDE SEQUENCE</scope>
    <source>
        <strain evidence="1">BazhouSP</strain>
    </source>
</reference>
<dbReference type="AlphaFoldDB" id="A0AAD4MWX5"/>
<evidence type="ECO:0000313" key="1">
    <source>
        <dbReference type="EMBL" id="KAI1706111.1"/>
    </source>
</evidence>
<accession>A0AAD4MWX5</accession>
<dbReference type="Proteomes" id="UP001201812">
    <property type="component" value="Unassembled WGS sequence"/>
</dbReference>
<proteinExistence type="predicted"/>